<keyword evidence="1" id="KW-1133">Transmembrane helix</keyword>
<evidence type="ECO:0000313" key="2">
    <source>
        <dbReference type="Proteomes" id="UP001318040"/>
    </source>
</evidence>
<evidence type="ECO:0000256" key="1">
    <source>
        <dbReference type="SAM" id="Phobius"/>
    </source>
</evidence>
<protein>
    <submittedName>
        <fullName evidence="3">Uncharacterized protein LOC116941455</fullName>
    </submittedName>
</protein>
<feature type="transmembrane region" description="Helical" evidence="1">
    <location>
        <begin position="47"/>
        <end position="74"/>
    </location>
</feature>
<dbReference type="AlphaFoldDB" id="A0AAJ7WSE5"/>
<dbReference type="Gene3D" id="1.20.1070.10">
    <property type="entry name" value="Rhodopsin 7-helix transmembrane proteins"/>
    <property type="match status" value="1"/>
</dbReference>
<keyword evidence="2" id="KW-1185">Reference proteome</keyword>
<proteinExistence type="predicted"/>
<keyword evidence="1" id="KW-0812">Transmembrane</keyword>
<evidence type="ECO:0000313" key="3">
    <source>
        <dbReference type="RefSeq" id="XP_032808459.1"/>
    </source>
</evidence>
<feature type="transmembrane region" description="Helical" evidence="1">
    <location>
        <begin position="139"/>
        <end position="160"/>
    </location>
</feature>
<dbReference type="Proteomes" id="UP001318040">
    <property type="component" value="Chromosome 11"/>
</dbReference>
<feature type="transmembrane region" description="Helical" evidence="1">
    <location>
        <begin position="105"/>
        <end position="127"/>
    </location>
</feature>
<dbReference type="KEGG" id="pmrn:116941455"/>
<feature type="transmembrane region" description="Helical" evidence="1">
    <location>
        <begin position="12"/>
        <end position="35"/>
    </location>
</feature>
<dbReference type="SUPFAM" id="SSF81321">
    <property type="entry name" value="Family A G protein-coupled receptor-like"/>
    <property type="match status" value="1"/>
</dbReference>
<dbReference type="RefSeq" id="XP_032808459.1">
    <property type="nucleotide sequence ID" value="XM_032952568.1"/>
</dbReference>
<sequence>MHLLNNIGCRLLLYSINLFRTLSISFTLLLSLFQFNKLQNSTPSGGYHLYFGIGTIILVDGFGAFAIVTMNVLILKILWKHHEMVAARGWVHNANHMATLNAVKIVACLLITYIICWSINIIIRILLMRFGASLSAIPMADIASVFSSLYYSFSPFIIIFGRSSIQKKIHNILIRCPFIRKYTSEVSEVSIKGHDQRNQNLTKATEIQLE</sequence>
<accession>A0AAJ7WSE5</accession>
<reference evidence="3" key="1">
    <citation type="submission" date="2025-08" db="UniProtKB">
        <authorList>
            <consortium name="RefSeq"/>
        </authorList>
    </citation>
    <scope>IDENTIFICATION</scope>
    <source>
        <tissue evidence="3">Sperm</tissue>
    </source>
</reference>
<organism evidence="2 3">
    <name type="scientific">Petromyzon marinus</name>
    <name type="common">Sea lamprey</name>
    <dbReference type="NCBI Taxonomy" id="7757"/>
    <lineage>
        <taxon>Eukaryota</taxon>
        <taxon>Metazoa</taxon>
        <taxon>Chordata</taxon>
        <taxon>Craniata</taxon>
        <taxon>Vertebrata</taxon>
        <taxon>Cyclostomata</taxon>
        <taxon>Hyperoartia</taxon>
        <taxon>Petromyzontiformes</taxon>
        <taxon>Petromyzontidae</taxon>
        <taxon>Petromyzon</taxon>
    </lineage>
</organism>
<gene>
    <name evidence="3" type="primary">LOC116941455</name>
</gene>
<name>A0AAJ7WSE5_PETMA</name>
<keyword evidence="1" id="KW-0472">Membrane</keyword>